<keyword evidence="1" id="KW-0175">Coiled coil</keyword>
<evidence type="ECO:0000256" key="1">
    <source>
        <dbReference type="SAM" id="Coils"/>
    </source>
</evidence>
<comment type="caution">
    <text evidence="2">The sequence shown here is derived from an EMBL/GenBank/DDBJ whole genome shotgun (WGS) entry which is preliminary data.</text>
</comment>
<dbReference type="InterPro" id="IPR019673">
    <property type="entry name" value="Spore_germination_GerPC"/>
</dbReference>
<reference evidence="2 3" key="1">
    <citation type="submission" date="2017-08" db="EMBL/GenBank/DDBJ databases">
        <title>Substantial Increase in Enzyme Production by Combined Drug-Resistance Mutations in Paenibacillus agaridevorans.</title>
        <authorList>
            <person name="Tanaka Y."/>
            <person name="Funane K."/>
            <person name="Hosaka T."/>
            <person name="Shiwa Y."/>
            <person name="Fujita N."/>
            <person name="Miyazaki T."/>
            <person name="Yoshikawa H."/>
            <person name="Murakami K."/>
            <person name="Kasahara K."/>
            <person name="Inaoka T."/>
            <person name="Hiraga Y."/>
            <person name="Ochi K."/>
        </authorList>
    </citation>
    <scope>NUCLEOTIDE SEQUENCE [LARGE SCALE GENOMIC DNA]</scope>
    <source>
        <strain evidence="2 3">T-3040</strain>
    </source>
</reference>
<dbReference type="EMBL" id="BDQX01000458">
    <property type="protein sequence ID" value="GBG12160.1"/>
    <property type="molecule type" value="Genomic_DNA"/>
</dbReference>
<feature type="coiled-coil region" evidence="1">
    <location>
        <begin position="14"/>
        <end position="48"/>
    </location>
</feature>
<dbReference type="Pfam" id="PF10737">
    <property type="entry name" value="GerPC"/>
    <property type="match status" value="1"/>
</dbReference>
<dbReference type="RefSeq" id="WP_108996245.1">
    <property type="nucleotide sequence ID" value="NZ_BDQX01000458.1"/>
</dbReference>
<name>A0A2R5EZR1_9BACL</name>
<sequence length="223" mass="25583">MKDPNELNPWHVWSAEVSRRLHQQQLQIERLEVQLSQLQNKISMLEAKPSYNVESIQYRFDQLKVERLEGTLNIGMTLPGGEAADSTTGTGEVEQFTVGDQPNYYPVQQPMATQQAEGPFRALAGRLDGYMASEGERRLLSQEMELGMQLDPHHRRIVLEDVRKQLPARIKHYINQLSKEEQENLSNPGAMTERIFERTKRDAEAAIGAYMRQLKDTYPQSEG</sequence>
<evidence type="ECO:0000313" key="2">
    <source>
        <dbReference type="EMBL" id="GBG12160.1"/>
    </source>
</evidence>
<organism evidence="2 3">
    <name type="scientific">Paenibacillus agaridevorans</name>
    <dbReference type="NCBI Taxonomy" id="171404"/>
    <lineage>
        <taxon>Bacteria</taxon>
        <taxon>Bacillati</taxon>
        <taxon>Bacillota</taxon>
        <taxon>Bacilli</taxon>
        <taxon>Bacillales</taxon>
        <taxon>Paenibacillaceae</taxon>
        <taxon>Paenibacillus</taxon>
    </lineage>
</organism>
<evidence type="ECO:0000313" key="3">
    <source>
        <dbReference type="Proteomes" id="UP000245202"/>
    </source>
</evidence>
<dbReference type="Proteomes" id="UP000245202">
    <property type="component" value="Unassembled WGS sequence"/>
</dbReference>
<protein>
    <submittedName>
        <fullName evidence="2">Uncharacterized protein</fullName>
    </submittedName>
</protein>
<keyword evidence="3" id="KW-1185">Reference proteome</keyword>
<dbReference type="AlphaFoldDB" id="A0A2R5EZR1"/>
<gene>
    <name evidence="2" type="ORF">PAT3040_07021</name>
</gene>
<accession>A0A2R5EZR1</accession>
<proteinExistence type="predicted"/>